<dbReference type="PANTHER" id="PTHR23513">
    <property type="entry name" value="INTEGRAL MEMBRANE EFFLUX PROTEIN-RELATED"/>
    <property type="match status" value="1"/>
</dbReference>
<dbReference type="Gene3D" id="1.20.1250.20">
    <property type="entry name" value="MFS general substrate transporter like domains"/>
    <property type="match status" value="1"/>
</dbReference>
<dbReference type="Proteomes" id="UP001564626">
    <property type="component" value="Unassembled WGS sequence"/>
</dbReference>
<feature type="transmembrane region" description="Helical" evidence="7">
    <location>
        <begin position="321"/>
        <end position="341"/>
    </location>
</feature>
<keyword evidence="6 7" id="KW-0472">Membrane</keyword>
<evidence type="ECO:0000259" key="8">
    <source>
        <dbReference type="PROSITE" id="PS50850"/>
    </source>
</evidence>
<feature type="domain" description="Major facilitator superfamily (MFS) profile" evidence="8">
    <location>
        <begin position="1"/>
        <end position="205"/>
    </location>
</feature>
<feature type="transmembrane region" description="Helical" evidence="7">
    <location>
        <begin position="390"/>
        <end position="412"/>
    </location>
</feature>
<keyword evidence="3" id="KW-1003">Cell membrane</keyword>
<feature type="transmembrane region" description="Helical" evidence="7">
    <location>
        <begin position="361"/>
        <end position="384"/>
    </location>
</feature>
<comment type="subcellular location">
    <subcellularLocation>
        <location evidence="1">Cell inner membrane</location>
        <topology evidence="1">Multi-pass membrane protein</topology>
    </subcellularLocation>
</comment>
<keyword evidence="10" id="KW-1185">Reference proteome</keyword>
<dbReference type="CDD" id="cd06173">
    <property type="entry name" value="MFS_MefA_like"/>
    <property type="match status" value="1"/>
</dbReference>
<protein>
    <submittedName>
        <fullName evidence="9">MFS transporter</fullName>
    </submittedName>
</protein>
<dbReference type="InterPro" id="IPR020846">
    <property type="entry name" value="MFS_dom"/>
</dbReference>
<evidence type="ECO:0000256" key="3">
    <source>
        <dbReference type="ARBA" id="ARBA00022475"/>
    </source>
</evidence>
<dbReference type="SUPFAM" id="SSF103473">
    <property type="entry name" value="MFS general substrate transporter"/>
    <property type="match status" value="1"/>
</dbReference>
<evidence type="ECO:0000313" key="9">
    <source>
        <dbReference type="EMBL" id="MEY8040425.1"/>
    </source>
</evidence>
<feature type="transmembrane region" description="Helical" evidence="7">
    <location>
        <begin position="57"/>
        <end position="77"/>
    </location>
</feature>
<keyword evidence="4 7" id="KW-0812">Transmembrane</keyword>
<keyword evidence="2" id="KW-0813">Transport</keyword>
<evidence type="ECO:0000256" key="6">
    <source>
        <dbReference type="ARBA" id="ARBA00023136"/>
    </source>
</evidence>
<feature type="transmembrane region" description="Helical" evidence="7">
    <location>
        <begin position="154"/>
        <end position="177"/>
    </location>
</feature>
<dbReference type="Pfam" id="PF05977">
    <property type="entry name" value="MFS_3"/>
    <property type="match status" value="1"/>
</dbReference>
<accession>A0ABV4CH53</accession>
<feature type="transmembrane region" description="Helical" evidence="7">
    <location>
        <begin position="27"/>
        <end position="45"/>
    </location>
</feature>
<feature type="transmembrane region" description="Helical" evidence="7">
    <location>
        <begin position="298"/>
        <end position="315"/>
    </location>
</feature>
<evidence type="ECO:0000256" key="7">
    <source>
        <dbReference type="SAM" id="Phobius"/>
    </source>
</evidence>
<dbReference type="PANTHER" id="PTHR23513:SF9">
    <property type="entry name" value="ENTEROBACTIN EXPORTER ENTS"/>
    <property type="match status" value="1"/>
</dbReference>
<dbReference type="EMBL" id="JBGEHV010000021">
    <property type="protein sequence ID" value="MEY8040425.1"/>
    <property type="molecule type" value="Genomic_DNA"/>
</dbReference>
<evidence type="ECO:0000256" key="4">
    <source>
        <dbReference type="ARBA" id="ARBA00022692"/>
    </source>
</evidence>
<evidence type="ECO:0000256" key="1">
    <source>
        <dbReference type="ARBA" id="ARBA00004429"/>
    </source>
</evidence>
<dbReference type="RefSeq" id="WP_345367385.1">
    <property type="nucleotide sequence ID" value="NZ_BAABII010000018.1"/>
</dbReference>
<organism evidence="9 10">
    <name type="scientific">Saccharopolyspora cebuensis</name>
    <dbReference type="NCBI Taxonomy" id="418759"/>
    <lineage>
        <taxon>Bacteria</taxon>
        <taxon>Bacillati</taxon>
        <taxon>Actinomycetota</taxon>
        <taxon>Actinomycetes</taxon>
        <taxon>Pseudonocardiales</taxon>
        <taxon>Pseudonocardiaceae</taxon>
        <taxon>Saccharopolyspora</taxon>
    </lineage>
</organism>
<dbReference type="InterPro" id="IPR010290">
    <property type="entry name" value="TM_effector"/>
</dbReference>
<name>A0ABV4CH53_9PSEU</name>
<gene>
    <name evidence="9" type="ORF">AB8O55_13545</name>
</gene>
<dbReference type="PROSITE" id="PS50850">
    <property type="entry name" value="MFS"/>
    <property type="match status" value="1"/>
</dbReference>
<evidence type="ECO:0000313" key="10">
    <source>
        <dbReference type="Proteomes" id="UP001564626"/>
    </source>
</evidence>
<feature type="transmembrane region" description="Helical" evidence="7">
    <location>
        <begin position="223"/>
        <end position="247"/>
    </location>
</feature>
<keyword evidence="5 7" id="KW-1133">Transmembrane helix</keyword>
<reference evidence="9 10" key="1">
    <citation type="submission" date="2024-08" db="EMBL/GenBank/DDBJ databases">
        <title>Genome mining of Saccharopolyspora cebuensis PGLac3 from Nigerian medicinal plant.</title>
        <authorList>
            <person name="Ezeobiora C.E."/>
            <person name="Igbokwe N.H."/>
            <person name="Amin D.H."/>
            <person name="Mendie U.E."/>
        </authorList>
    </citation>
    <scope>NUCLEOTIDE SEQUENCE [LARGE SCALE GENOMIC DNA]</scope>
    <source>
        <strain evidence="9 10">PGLac3</strain>
    </source>
</reference>
<evidence type="ECO:0000256" key="2">
    <source>
        <dbReference type="ARBA" id="ARBA00022448"/>
    </source>
</evidence>
<feature type="transmembrane region" description="Helical" evidence="7">
    <location>
        <begin position="267"/>
        <end position="291"/>
    </location>
</feature>
<evidence type="ECO:0000256" key="5">
    <source>
        <dbReference type="ARBA" id="ARBA00022989"/>
    </source>
</evidence>
<dbReference type="InterPro" id="IPR036259">
    <property type="entry name" value="MFS_trans_sf"/>
</dbReference>
<sequence>MSWSLKSSLAKLLLDTRPLRYPAYRRLWLGNVVTSVGAQFSAVAVPKQLYDLTGSSAYVGLAGLFGLVPLLVFGLWGGAIADAVDRRKLMLVSNGGLALSAVLLWLVSAAGVRSVWLVLVLFAAQQTFFAINMPARAATVARLIPLPLLPSAQALSSTVMQLGAIVGPLLAGVLLPFLGLPTLYLVDAVALTAALWAVLRLPPLPPGESAPRRAGLRAVIDGFRYLALHSVLLASFLMDIIAMVFGMPRALFPEMAERTFGDPPGGGAALGWLYAAIPLGAFAFGVFSGWLHRFARHGVGVVLGVVAWGVAVIGFGLSDSLWLAVVFLALGGGADLVSMVYRSSILQMAATDEMRGRIQGVFTVVVAGGPRLADVLHGSAGAGLGTSTAVAGGGVLVVVCAVAAACCLPAFWRYRAPTAAESLTDPDAEDRPVG</sequence>
<comment type="caution">
    <text evidence="9">The sequence shown here is derived from an EMBL/GenBank/DDBJ whole genome shotgun (WGS) entry which is preliminary data.</text>
</comment>
<proteinExistence type="predicted"/>